<proteinExistence type="predicted"/>
<evidence type="ECO:0000313" key="4">
    <source>
        <dbReference type="Proteomes" id="UP000530571"/>
    </source>
</evidence>
<feature type="transmembrane region" description="Helical" evidence="1">
    <location>
        <begin position="59"/>
        <end position="82"/>
    </location>
</feature>
<dbReference type="Pfam" id="PF04397">
    <property type="entry name" value="LytTR"/>
    <property type="match status" value="1"/>
</dbReference>
<evidence type="ECO:0000313" key="3">
    <source>
        <dbReference type="EMBL" id="MBB4121011.1"/>
    </source>
</evidence>
<reference evidence="3 4" key="1">
    <citation type="submission" date="2020-08" db="EMBL/GenBank/DDBJ databases">
        <title>Genomic Encyclopedia of Type Strains, Phase IV (KMG-IV): sequencing the most valuable type-strain genomes for metagenomic binning, comparative biology and taxonomic classification.</title>
        <authorList>
            <person name="Goeker M."/>
        </authorList>
    </citation>
    <scope>NUCLEOTIDE SEQUENCE [LARGE SCALE GENOMIC DNA]</scope>
    <source>
        <strain evidence="3 4">DSM 28101</strain>
    </source>
</reference>
<dbReference type="GO" id="GO:0003677">
    <property type="term" value="F:DNA binding"/>
    <property type="evidence" value="ECO:0007669"/>
    <property type="project" value="InterPro"/>
</dbReference>
<gene>
    <name evidence="3" type="ORF">GGR30_000922</name>
</gene>
<keyword evidence="1" id="KW-0472">Membrane</keyword>
<dbReference type="Gene3D" id="2.40.50.1020">
    <property type="entry name" value="LytTr DNA-binding domain"/>
    <property type="match status" value="1"/>
</dbReference>
<protein>
    <recommendedName>
        <fullName evidence="2">HTH LytTR-type domain-containing protein</fullName>
    </recommendedName>
</protein>
<sequence>MNEERENFAEDTAAHYTLRELRRDFANWRTYAVLAIAVLVLGWSGPFGTSRDFAIVPRICYWAATILPAYSAAHTAALFTGFHLRARKLPRLPALAAIVLVAGSSATIAVVPVALVVEGREALTADSLWFAAWHGILIAAAVVAAAEIMGLGRSIRRHGSTAVPVAAAPRLLARLPLEKRGRLVSLSVSDHYVDVVTTRGRAMLLIRLKDAIGEADPEPGIQIHRSHWVALAGVEKVERADGRLSIITSAGEALPVSRSYLADVRAAGLLPG</sequence>
<name>A0A7W6KGT9_9HYPH</name>
<dbReference type="AlphaFoldDB" id="A0A7W6KGT9"/>
<accession>A0A7W6KGT9</accession>
<dbReference type="RefSeq" id="WP_183483021.1">
    <property type="nucleotide sequence ID" value="NZ_JACIDZ010000002.1"/>
</dbReference>
<dbReference type="SMART" id="SM00850">
    <property type="entry name" value="LytTR"/>
    <property type="match status" value="1"/>
</dbReference>
<dbReference type="PROSITE" id="PS50930">
    <property type="entry name" value="HTH_LYTTR"/>
    <property type="match status" value="1"/>
</dbReference>
<organism evidence="3 4">
    <name type="scientific">Martelella radicis</name>
    <dbReference type="NCBI Taxonomy" id="1397476"/>
    <lineage>
        <taxon>Bacteria</taxon>
        <taxon>Pseudomonadati</taxon>
        <taxon>Pseudomonadota</taxon>
        <taxon>Alphaproteobacteria</taxon>
        <taxon>Hyphomicrobiales</taxon>
        <taxon>Aurantimonadaceae</taxon>
        <taxon>Martelella</taxon>
    </lineage>
</organism>
<dbReference type="InterPro" id="IPR007492">
    <property type="entry name" value="LytTR_DNA-bd_dom"/>
</dbReference>
<dbReference type="EMBL" id="JACIDZ010000002">
    <property type="protein sequence ID" value="MBB4121011.1"/>
    <property type="molecule type" value="Genomic_DNA"/>
</dbReference>
<feature type="domain" description="HTH LytTR-type" evidence="2">
    <location>
        <begin position="186"/>
        <end position="270"/>
    </location>
</feature>
<evidence type="ECO:0000259" key="2">
    <source>
        <dbReference type="PROSITE" id="PS50930"/>
    </source>
</evidence>
<keyword evidence="1" id="KW-0812">Transmembrane</keyword>
<keyword evidence="4" id="KW-1185">Reference proteome</keyword>
<feature type="transmembrane region" description="Helical" evidence="1">
    <location>
        <begin position="94"/>
        <end position="117"/>
    </location>
</feature>
<dbReference type="Proteomes" id="UP000530571">
    <property type="component" value="Unassembled WGS sequence"/>
</dbReference>
<evidence type="ECO:0000256" key="1">
    <source>
        <dbReference type="SAM" id="Phobius"/>
    </source>
</evidence>
<feature type="transmembrane region" description="Helical" evidence="1">
    <location>
        <begin position="28"/>
        <end position="47"/>
    </location>
</feature>
<comment type="caution">
    <text evidence="3">The sequence shown here is derived from an EMBL/GenBank/DDBJ whole genome shotgun (WGS) entry which is preliminary data.</text>
</comment>
<keyword evidence="1" id="KW-1133">Transmembrane helix</keyword>
<feature type="transmembrane region" description="Helical" evidence="1">
    <location>
        <begin position="129"/>
        <end position="151"/>
    </location>
</feature>